<comment type="caution">
    <text evidence="1">The sequence shown here is derived from an EMBL/GenBank/DDBJ whole genome shotgun (WGS) entry which is preliminary data.</text>
</comment>
<organism evidence="1 2">
    <name type="scientific">Trichinella murrelli</name>
    <dbReference type="NCBI Taxonomy" id="144512"/>
    <lineage>
        <taxon>Eukaryota</taxon>
        <taxon>Metazoa</taxon>
        <taxon>Ecdysozoa</taxon>
        <taxon>Nematoda</taxon>
        <taxon>Enoplea</taxon>
        <taxon>Dorylaimia</taxon>
        <taxon>Trichinellida</taxon>
        <taxon>Trichinellidae</taxon>
        <taxon>Trichinella</taxon>
    </lineage>
</organism>
<evidence type="ECO:0000313" key="1">
    <source>
        <dbReference type="EMBL" id="KRX35604.1"/>
    </source>
</evidence>
<sequence>MTLFCHRRCHLTTTDTTCNGNELRLDQPQKGRSSDKCETVNAYGICCYDEIKSNQVIEIIVALHRHVLWQSRLAISIKDVIVDRESVIVKRGAELKEIGTGQKWDDPINMEQLMEPHNSEPISK</sequence>
<evidence type="ECO:0000313" key="2">
    <source>
        <dbReference type="Proteomes" id="UP000055048"/>
    </source>
</evidence>
<keyword evidence="2" id="KW-1185">Reference proteome</keyword>
<reference evidence="1 2" key="1">
    <citation type="submission" date="2015-01" db="EMBL/GenBank/DDBJ databases">
        <title>Evolution of Trichinella species and genotypes.</title>
        <authorList>
            <person name="Korhonen P.K."/>
            <person name="Edoardo P."/>
            <person name="Giuseppe L.R."/>
            <person name="Gasser R.B."/>
        </authorList>
    </citation>
    <scope>NUCLEOTIDE SEQUENCE [LARGE SCALE GENOMIC DNA]</scope>
    <source>
        <strain evidence="1">ISS417</strain>
    </source>
</reference>
<proteinExistence type="predicted"/>
<protein>
    <submittedName>
        <fullName evidence="1">Uncharacterized protein</fullName>
    </submittedName>
</protein>
<dbReference type="AlphaFoldDB" id="A0A0V0T997"/>
<gene>
    <name evidence="1" type="ORF">T05_1225</name>
</gene>
<dbReference type="EMBL" id="JYDJ01000425">
    <property type="protein sequence ID" value="KRX35604.1"/>
    <property type="molecule type" value="Genomic_DNA"/>
</dbReference>
<name>A0A0V0T997_9BILA</name>
<accession>A0A0V0T997</accession>
<dbReference type="Proteomes" id="UP000055048">
    <property type="component" value="Unassembled WGS sequence"/>
</dbReference>